<dbReference type="PANTHER" id="PTHR46250">
    <property type="entry name" value="MYB/SANT-LIKE DNA-BINDING DOMAIN PROTEIN-RELATED"/>
    <property type="match status" value="1"/>
</dbReference>
<organism evidence="1 2">
    <name type="scientific">Gossypium trilobum</name>
    <dbReference type="NCBI Taxonomy" id="34281"/>
    <lineage>
        <taxon>Eukaryota</taxon>
        <taxon>Viridiplantae</taxon>
        <taxon>Streptophyta</taxon>
        <taxon>Embryophyta</taxon>
        <taxon>Tracheophyta</taxon>
        <taxon>Spermatophyta</taxon>
        <taxon>Magnoliopsida</taxon>
        <taxon>eudicotyledons</taxon>
        <taxon>Gunneridae</taxon>
        <taxon>Pentapetalae</taxon>
        <taxon>rosids</taxon>
        <taxon>malvids</taxon>
        <taxon>Malvales</taxon>
        <taxon>Malvaceae</taxon>
        <taxon>Malvoideae</taxon>
        <taxon>Gossypium</taxon>
    </lineage>
</organism>
<accession>A0A7J9DLU8</accession>
<protein>
    <recommendedName>
        <fullName evidence="3">Myb/SANT-like domain-containing protein</fullName>
    </recommendedName>
</protein>
<reference evidence="1 2" key="1">
    <citation type="journal article" date="2019" name="Genome Biol. Evol.">
        <title>Insights into the evolution of the New World diploid cottons (Gossypium, subgenus Houzingenia) based on genome sequencing.</title>
        <authorList>
            <person name="Grover C.E."/>
            <person name="Arick M.A. 2nd"/>
            <person name="Thrash A."/>
            <person name="Conover J.L."/>
            <person name="Sanders W.S."/>
            <person name="Peterson D.G."/>
            <person name="Frelichowski J.E."/>
            <person name="Scheffler J.A."/>
            <person name="Scheffler B.E."/>
            <person name="Wendel J.F."/>
        </authorList>
    </citation>
    <scope>NUCLEOTIDE SEQUENCE [LARGE SCALE GENOMIC DNA]</scope>
    <source>
        <strain evidence="1">8</strain>
        <tissue evidence="1">Leaf</tissue>
    </source>
</reference>
<comment type="caution">
    <text evidence="1">The sequence shown here is derived from an EMBL/GenBank/DDBJ whole genome shotgun (WGS) entry which is preliminary data.</text>
</comment>
<reference evidence="1" key="2">
    <citation type="submission" date="2020-04" db="EMBL/GenBank/DDBJ databases">
        <authorList>
            <person name="Grover C.E."/>
            <person name="Arick M.A. II"/>
            <person name="Thrash A."/>
            <person name="Conover J.L."/>
            <person name="Sanders W.S."/>
            <person name="Peterson D.G."/>
            <person name="Scheffler J.A."/>
            <person name="Scheffler B.E."/>
            <person name="Wendel J.F."/>
        </authorList>
    </citation>
    <scope>NUCLEOTIDE SEQUENCE</scope>
    <source>
        <strain evidence="1">8</strain>
        <tissue evidence="1">Leaf</tissue>
    </source>
</reference>
<dbReference type="EMBL" id="JABEZW010000003">
    <property type="protein sequence ID" value="MBA0761716.1"/>
    <property type="molecule type" value="Genomic_DNA"/>
</dbReference>
<gene>
    <name evidence="1" type="ORF">Gotri_024322</name>
</gene>
<dbReference type="Proteomes" id="UP000593568">
    <property type="component" value="Unassembled WGS sequence"/>
</dbReference>
<name>A0A7J9DLU8_9ROSI</name>
<sequence length="49" mass="5805">MLEKVLPHAMSKAKPNFESTIRKLKRDWTIVYDMLSGKENSGFGWDEYR</sequence>
<evidence type="ECO:0000313" key="1">
    <source>
        <dbReference type="EMBL" id="MBA0761716.1"/>
    </source>
</evidence>
<dbReference type="AlphaFoldDB" id="A0A7J9DLU8"/>
<proteinExistence type="predicted"/>
<keyword evidence="2" id="KW-1185">Reference proteome</keyword>
<dbReference type="EMBL" id="JABEZW010000003">
    <property type="protein sequence ID" value="MBA0761715.1"/>
    <property type="molecule type" value="Genomic_DNA"/>
</dbReference>
<evidence type="ECO:0000313" key="2">
    <source>
        <dbReference type="Proteomes" id="UP000593568"/>
    </source>
</evidence>
<dbReference type="PANTHER" id="PTHR46250:SF17">
    <property type="entry name" value="MYB_SANT-LIKE DOMAIN-CONTAINING PROTEIN"/>
    <property type="match status" value="1"/>
</dbReference>
<dbReference type="EMBL" id="JABEZW010000003">
    <property type="protein sequence ID" value="MBA0761714.1"/>
    <property type="molecule type" value="Genomic_DNA"/>
</dbReference>
<evidence type="ECO:0008006" key="3">
    <source>
        <dbReference type="Google" id="ProtNLM"/>
    </source>
</evidence>